<sequence>MQLLQILPYLLLPACIVIGYFLCILVSRKKQAASEKKIKHLIEESVRDAEKIKKEADVAAKAELYQRREAFEKETQETKMELRLQEKRLSKREDNLERKMELLTKKERYIDTLSANFAQKERKLDEKRLELEKTIEEENKTLLKISNLTRDEAEKLLLNRLEKELDVKCAELISKKITESKENAEQTAISLISTAIQRCAATHTAENIVSSIELPNNEMKGRIIGREGRNIRAFEKATGIDVIVDDTPGVIVLSGFDSVRREIARQSMEKLIVDGRIHPAHIEEIVKETEKEIEQVIQETGKQTCFDLGVHTIHPEIIKLIGRLKYRTSYGQNQLQHSIEVANLMGIIAGELKLDVPLAKRCGLLHDIGKAIGPEMEGTHAVAGADLAKRYDERPEVVNAIAGHHEETPVESVYTVLVSAADAISAGRPGARRETLEKYIKRLEKLESIATSFGGVESAYAIQAGREVRVMVCPDKTNDKAAAKMCYDIAREIEGQLEYPGEVVVTVIRETRFVEHAK</sequence>
<evidence type="ECO:0000259" key="8">
    <source>
        <dbReference type="PROSITE" id="PS51831"/>
    </source>
</evidence>
<dbReference type="Gene3D" id="3.30.1370.10">
    <property type="entry name" value="K Homology domain, type 1"/>
    <property type="match status" value="1"/>
</dbReference>
<dbReference type="Proteomes" id="UP000034954">
    <property type="component" value="Unassembled WGS sequence"/>
</dbReference>
<evidence type="ECO:0000256" key="2">
    <source>
        <dbReference type="ARBA" id="ARBA00022759"/>
    </source>
</evidence>
<evidence type="ECO:0000256" key="7">
    <source>
        <dbReference type="SAM" id="Coils"/>
    </source>
</evidence>
<dbReference type="GO" id="GO:0006402">
    <property type="term" value="P:mRNA catabolic process"/>
    <property type="evidence" value="ECO:0007669"/>
    <property type="project" value="UniProtKB-UniRule"/>
</dbReference>
<keyword evidence="5" id="KW-0472">Membrane</keyword>
<dbReference type="AlphaFoldDB" id="A0A0M2UTW2"/>
<feature type="domain" description="HD" evidence="8">
    <location>
        <begin position="334"/>
        <end position="427"/>
    </location>
</feature>
<dbReference type="SMART" id="SM00471">
    <property type="entry name" value="HDc"/>
    <property type="match status" value="1"/>
</dbReference>
<dbReference type="InterPro" id="IPR017705">
    <property type="entry name" value="Ribonuclease_Y"/>
</dbReference>
<comment type="subcellular location">
    <subcellularLocation>
        <location evidence="5">Cell membrane</location>
        <topology evidence="5">Single-pass membrane protein</topology>
    </subcellularLocation>
</comment>
<keyword evidence="5" id="KW-0812">Transmembrane</keyword>
<dbReference type="SMART" id="SM00322">
    <property type="entry name" value="KH"/>
    <property type="match status" value="1"/>
</dbReference>
<keyword evidence="1 5" id="KW-0540">Nuclease</keyword>
<dbReference type="GO" id="GO:0004521">
    <property type="term" value="F:RNA endonuclease activity"/>
    <property type="evidence" value="ECO:0007669"/>
    <property type="project" value="UniProtKB-UniRule"/>
</dbReference>
<evidence type="ECO:0000256" key="6">
    <source>
        <dbReference type="NCBIfam" id="TIGR03319"/>
    </source>
</evidence>
<dbReference type="CDD" id="cd00077">
    <property type="entry name" value="HDc"/>
    <property type="match status" value="1"/>
</dbReference>
<feature type="transmembrane region" description="Helical" evidence="5">
    <location>
        <begin position="6"/>
        <end position="27"/>
    </location>
</feature>
<keyword evidence="5" id="KW-1003">Cell membrane</keyword>
<dbReference type="PROSITE" id="PS51831">
    <property type="entry name" value="HD"/>
    <property type="match status" value="1"/>
</dbReference>
<keyword evidence="7" id="KW-0175">Coiled coil</keyword>
<accession>A0A0M2UTW2</accession>
<keyword evidence="2 5" id="KW-0255">Endonuclease</keyword>
<dbReference type="GO" id="GO:0003723">
    <property type="term" value="F:RNA binding"/>
    <property type="evidence" value="ECO:0007669"/>
    <property type="project" value="UniProtKB-UniRule"/>
</dbReference>
<dbReference type="EMBL" id="LAQJ01000222">
    <property type="protein sequence ID" value="KKO19045.1"/>
    <property type="molecule type" value="Genomic_DNA"/>
</dbReference>
<comment type="caution">
    <text evidence="9">The sequence shown here is derived from an EMBL/GenBank/DDBJ whole genome shotgun (WGS) entry which is preliminary data.</text>
</comment>
<dbReference type="GO" id="GO:0016787">
    <property type="term" value="F:hydrolase activity"/>
    <property type="evidence" value="ECO:0007669"/>
    <property type="project" value="UniProtKB-KW"/>
</dbReference>
<reference evidence="9 10" key="1">
    <citation type="journal article" date="2013" name="BMC Microbiol.">
        <title>Identification of the type II cytochrome c maturation pathway in anammox bacteria by comparative genomics.</title>
        <authorList>
            <person name="Ferousi C."/>
            <person name="Speth D.R."/>
            <person name="Reimann J."/>
            <person name="Op den Camp H.J."/>
            <person name="Allen J.W."/>
            <person name="Keltjens J.T."/>
            <person name="Jetten M.S."/>
        </authorList>
    </citation>
    <scope>NUCLEOTIDE SEQUENCE [LARGE SCALE GENOMIC DNA]</scope>
    <source>
        <strain evidence="9">RU1</strain>
    </source>
</reference>
<comment type="function">
    <text evidence="5">Endoribonuclease that initiates mRNA decay.</text>
</comment>
<dbReference type="SUPFAM" id="SSF54791">
    <property type="entry name" value="Eukaryotic type KH-domain (KH-domain type I)"/>
    <property type="match status" value="1"/>
</dbReference>
<dbReference type="Pfam" id="PF01966">
    <property type="entry name" value="HD"/>
    <property type="match status" value="1"/>
</dbReference>
<dbReference type="PANTHER" id="PTHR12826:SF15">
    <property type="entry name" value="RIBONUCLEASE Y"/>
    <property type="match status" value="1"/>
</dbReference>
<dbReference type="InterPro" id="IPR004087">
    <property type="entry name" value="KH_dom"/>
</dbReference>
<dbReference type="InterPro" id="IPR036612">
    <property type="entry name" value="KH_dom_type_1_sf"/>
</dbReference>
<feature type="coiled-coil region" evidence="7">
    <location>
        <begin position="61"/>
        <end position="141"/>
    </location>
</feature>
<dbReference type="InterPro" id="IPR006674">
    <property type="entry name" value="HD_domain"/>
</dbReference>
<dbReference type="SUPFAM" id="SSF109604">
    <property type="entry name" value="HD-domain/PDEase-like"/>
    <property type="match status" value="1"/>
</dbReference>
<dbReference type="HAMAP" id="MF_00335">
    <property type="entry name" value="RNase_Y"/>
    <property type="match status" value="1"/>
</dbReference>
<dbReference type="CDD" id="cd22431">
    <property type="entry name" value="KH-I_RNaseY"/>
    <property type="match status" value="1"/>
</dbReference>
<keyword evidence="10" id="KW-1185">Reference proteome</keyword>
<keyword evidence="3 5" id="KW-0378">Hydrolase</keyword>
<gene>
    <name evidence="5" type="primary">rny</name>
    <name evidence="9" type="ORF">BROFUL_02226</name>
</gene>
<keyword evidence="4 5" id="KW-0694">RNA-binding</keyword>
<evidence type="ECO:0000313" key="10">
    <source>
        <dbReference type="Proteomes" id="UP000034954"/>
    </source>
</evidence>
<protein>
    <recommendedName>
        <fullName evidence="5 6">Ribonuclease Y</fullName>
        <shortName evidence="5">RNase Y</shortName>
        <ecNumber evidence="5 6">3.1.-.-</ecNumber>
    </recommendedName>
</protein>
<evidence type="ECO:0000256" key="3">
    <source>
        <dbReference type="ARBA" id="ARBA00022801"/>
    </source>
</evidence>
<dbReference type="NCBIfam" id="TIGR00277">
    <property type="entry name" value="HDIG"/>
    <property type="match status" value="1"/>
</dbReference>
<comment type="similarity">
    <text evidence="5">Belongs to the RNase Y family.</text>
</comment>
<dbReference type="EC" id="3.1.-.-" evidence="5 6"/>
<evidence type="ECO:0000256" key="4">
    <source>
        <dbReference type="ARBA" id="ARBA00022884"/>
    </source>
</evidence>
<dbReference type="PATRIC" id="fig|380242.3.peg.2779"/>
<dbReference type="InterPro" id="IPR006675">
    <property type="entry name" value="HDIG_dom"/>
</dbReference>
<organism evidence="9 10">
    <name type="scientific">Candidatus Brocadia fulgida</name>
    <dbReference type="NCBI Taxonomy" id="380242"/>
    <lineage>
        <taxon>Bacteria</taxon>
        <taxon>Pseudomonadati</taxon>
        <taxon>Planctomycetota</taxon>
        <taxon>Candidatus Brocadiia</taxon>
        <taxon>Candidatus Brocadiales</taxon>
        <taxon>Candidatus Brocadiaceae</taxon>
        <taxon>Candidatus Brocadia</taxon>
    </lineage>
</organism>
<dbReference type="Gene3D" id="1.10.3210.10">
    <property type="entry name" value="Hypothetical protein af1432"/>
    <property type="match status" value="1"/>
</dbReference>
<dbReference type="NCBIfam" id="TIGR03319">
    <property type="entry name" value="RNase_Y"/>
    <property type="match status" value="1"/>
</dbReference>
<dbReference type="Pfam" id="PF12072">
    <property type="entry name" value="RNase_Y_N"/>
    <property type="match status" value="1"/>
</dbReference>
<dbReference type="Pfam" id="PF00013">
    <property type="entry name" value="KH_1"/>
    <property type="match status" value="1"/>
</dbReference>
<dbReference type="InterPro" id="IPR022711">
    <property type="entry name" value="RNase_Y_N"/>
</dbReference>
<name>A0A0M2UTW2_9BACT</name>
<dbReference type="PROSITE" id="PS50084">
    <property type="entry name" value="KH_TYPE_1"/>
    <property type="match status" value="1"/>
</dbReference>
<evidence type="ECO:0000256" key="5">
    <source>
        <dbReference type="HAMAP-Rule" id="MF_00335"/>
    </source>
</evidence>
<keyword evidence="5" id="KW-1133">Transmembrane helix</keyword>
<dbReference type="PANTHER" id="PTHR12826">
    <property type="entry name" value="RIBONUCLEASE Y"/>
    <property type="match status" value="1"/>
</dbReference>
<evidence type="ECO:0000313" key="9">
    <source>
        <dbReference type="EMBL" id="KKO19045.1"/>
    </source>
</evidence>
<dbReference type="InterPro" id="IPR004088">
    <property type="entry name" value="KH_dom_type_1"/>
</dbReference>
<evidence type="ECO:0000256" key="1">
    <source>
        <dbReference type="ARBA" id="ARBA00022722"/>
    </source>
</evidence>
<proteinExistence type="inferred from homology"/>
<dbReference type="InterPro" id="IPR003607">
    <property type="entry name" value="HD/PDEase_dom"/>
</dbReference>
<dbReference type="GO" id="GO:0005886">
    <property type="term" value="C:plasma membrane"/>
    <property type="evidence" value="ECO:0007669"/>
    <property type="project" value="UniProtKB-SubCell"/>
</dbReference>